<feature type="domain" description="Microcin J25-processing protein McjB C-terminal" evidence="2">
    <location>
        <begin position="25"/>
        <end position="138"/>
    </location>
</feature>
<dbReference type="NCBIfam" id="NF033537">
    <property type="entry name" value="lasso_biosyn_B2"/>
    <property type="match status" value="1"/>
</dbReference>
<dbReference type="Pfam" id="PF13471">
    <property type="entry name" value="Transglut_core3"/>
    <property type="match status" value="1"/>
</dbReference>
<sequence>MKQKDATFRNLPWRHWQLLGEAGLFLVAAWAAIALLPFARVARLASGKNARLIPPRDTPTIDELRWAIGAVARRVPFRAKCFEQGLTAQWMLRRRRIASTLFYGVAVGQGGALSAHVWVRAGEFDVVGCESRDCFAVVAQFPPEPADSSCQSSRPASIR</sequence>
<name>A0ABU3N5K3_9SPHN</name>
<evidence type="ECO:0000313" key="3">
    <source>
        <dbReference type="EMBL" id="MDT8759753.1"/>
    </source>
</evidence>
<evidence type="ECO:0000256" key="1">
    <source>
        <dbReference type="SAM" id="Phobius"/>
    </source>
</evidence>
<dbReference type="EMBL" id="JALMLT010000003">
    <property type="protein sequence ID" value="MDT8759753.1"/>
    <property type="molecule type" value="Genomic_DNA"/>
</dbReference>
<comment type="caution">
    <text evidence="3">The sequence shown here is derived from an EMBL/GenBank/DDBJ whole genome shotgun (WGS) entry which is preliminary data.</text>
</comment>
<proteinExistence type="predicted"/>
<gene>
    <name evidence="3" type="ORF">MZO42_13705</name>
</gene>
<dbReference type="InterPro" id="IPR032708">
    <property type="entry name" value="McjB_C"/>
</dbReference>
<reference evidence="3" key="1">
    <citation type="submission" date="2022-04" db="EMBL/GenBank/DDBJ databases">
        <title>Tomato heritable bacteria conferring resistance against bacterial wilt.</title>
        <authorList>
            <person name="Yin J."/>
        </authorList>
    </citation>
    <scope>NUCLEOTIDE SEQUENCE</scope>
    <source>
        <strain evidence="3">Cra20</strain>
    </source>
</reference>
<keyword evidence="1" id="KW-0472">Membrane</keyword>
<organism evidence="3">
    <name type="scientific">Sphingomonas psychrotolerans</name>
    <dbReference type="NCBI Taxonomy" id="1327635"/>
    <lineage>
        <taxon>Bacteria</taxon>
        <taxon>Pseudomonadati</taxon>
        <taxon>Pseudomonadota</taxon>
        <taxon>Alphaproteobacteria</taxon>
        <taxon>Sphingomonadales</taxon>
        <taxon>Sphingomonadaceae</taxon>
        <taxon>Sphingomonas</taxon>
    </lineage>
</organism>
<protein>
    <submittedName>
        <fullName evidence="3">Lasso peptide biosynthesis B2 protein</fullName>
    </submittedName>
</protein>
<dbReference type="InterPro" id="IPR053521">
    <property type="entry name" value="McjB-like"/>
</dbReference>
<feature type="transmembrane region" description="Helical" evidence="1">
    <location>
        <begin position="100"/>
        <end position="119"/>
    </location>
</feature>
<keyword evidence="1" id="KW-1133">Transmembrane helix</keyword>
<feature type="transmembrane region" description="Helical" evidence="1">
    <location>
        <begin position="22"/>
        <end position="42"/>
    </location>
</feature>
<evidence type="ECO:0000259" key="2">
    <source>
        <dbReference type="Pfam" id="PF13471"/>
    </source>
</evidence>
<keyword evidence="1" id="KW-0812">Transmembrane</keyword>
<accession>A0ABU3N5K3</accession>